<dbReference type="SUPFAM" id="SSF56935">
    <property type="entry name" value="Porins"/>
    <property type="match status" value="1"/>
</dbReference>
<evidence type="ECO:0000256" key="5">
    <source>
        <dbReference type="ARBA" id="ARBA00022692"/>
    </source>
</evidence>
<evidence type="ECO:0000256" key="10">
    <source>
        <dbReference type="ARBA" id="ARBA00023237"/>
    </source>
</evidence>
<evidence type="ECO:0000256" key="6">
    <source>
        <dbReference type="ARBA" id="ARBA00022729"/>
    </source>
</evidence>
<feature type="domain" description="Porin" evidence="11">
    <location>
        <begin position="2"/>
        <end position="330"/>
    </location>
</feature>
<evidence type="ECO:0000256" key="1">
    <source>
        <dbReference type="ARBA" id="ARBA00004571"/>
    </source>
</evidence>
<accession>A0ABM6FFI3</accession>
<keyword evidence="4" id="KW-1134">Transmembrane beta strand</keyword>
<evidence type="ECO:0000259" key="11">
    <source>
        <dbReference type="Pfam" id="PF13609"/>
    </source>
</evidence>
<dbReference type="CDD" id="cd00342">
    <property type="entry name" value="gram_neg_porins"/>
    <property type="match status" value="1"/>
</dbReference>
<evidence type="ECO:0000313" key="13">
    <source>
        <dbReference type="Proteomes" id="UP000177515"/>
    </source>
</evidence>
<dbReference type="PRINTS" id="PR00184">
    <property type="entry name" value="NEISSPPORIN"/>
</dbReference>
<evidence type="ECO:0000256" key="8">
    <source>
        <dbReference type="ARBA" id="ARBA00023114"/>
    </source>
</evidence>
<evidence type="ECO:0000256" key="3">
    <source>
        <dbReference type="ARBA" id="ARBA00022448"/>
    </source>
</evidence>
<dbReference type="Pfam" id="PF13609">
    <property type="entry name" value="Porin_4"/>
    <property type="match status" value="1"/>
</dbReference>
<keyword evidence="10" id="KW-0998">Cell outer membrane</keyword>
<dbReference type="InterPro" id="IPR023614">
    <property type="entry name" value="Porin_dom_sf"/>
</dbReference>
<keyword evidence="8" id="KW-0626">Porin</keyword>
<sequence>MPGLAHAQSSVTLYGVLSVGVAYVNNEGGQAATKMVPGTLQNNRWGLRGSEDLGGGSKAVFALESGFAIDDGKSQQGGRLFGRQAFVGLSNERYGTLTFGRQYDAVYDALDIMSAPVAAAGLATHVGDNDNVFGSYRHNNAIKYVTPDWGGLRGELSYALSDVSSAANNRSFSAGGIYERGSLRLAGAYLQLDNPGLNAGNNASGAVTDDYFGAPFVLFHSSPLNPAIGVRKQQVAGLAAGYGFGAARVNAMYTYVNYAYRDNSGLRLHNFDLNGTYHLTPSLVLGAGYVFTAGSYSGISSTPRWHMAQLSLDYFLSKRTDVYVYGTYQKAVGAKADIYLFAPSSNDRQLVMVAGIRHKF</sequence>
<evidence type="ECO:0000256" key="4">
    <source>
        <dbReference type="ARBA" id="ARBA00022452"/>
    </source>
</evidence>
<evidence type="ECO:0000256" key="2">
    <source>
        <dbReference type="ARBA" id="ARBA00011233"/>
    </source>
</evidence>
<reference evidence="12 13" key="1">
    <citation type="submission" date="2016-10" db="EMBL/GenBank/DDBJ databases">
        <title>Complete genome sequences of three Cupriavidus strains isolated from various Malaysian environments.</title>
        <authorList>
            <person name="Abdullah A.A.-A."/>
            <person name="Shafie N.A.H."/>
            <person name="Lau N.S."/>
        </authorList>
    </citation>
    <scope>NUCLEOTIDE SEQUENCE [LARGE SCALE GENOMIC DNA]</scope>
    <source>
        <strain evidence="12 13">USMAA1020</strain>
    </source>
</reference>
<dbReference type="InterPro" id="IPR033900">
    <property type="entry name" value="Gram_neg_porin_domain"/>
</dbReference>
<keyword evidence="13" id="KW-1185">Reference proteome</keyword>
<keyword evidence="3" id="KW-0813">Transport</keyword>
<keyword evidence="6" id="KW-0732">Signal</keyword>
<keyword evidence="5" id="KW-0812">Transmembrane</keyword>
<dbReference type="PANTHER" id="PTHR34501">
    <property type="entry name" value="PROTEIN YDDL-RELATED"/>
    <property type="match status" value="1"/>
</dbReference>
<evidence type="ECO:0000256" key="7">
    <source>
        <dbReference type="ARBA" id="ARBA00023065"/>
    </source>
</evidence>
<gene>
    <name evidence="12" type="ORF">BKK80_21745</name>
</gene>
<dbReference type="Proteomes" id="UP000177515">
    <property type="component" value="Chromosome 2"/>
</dbReference>
<protein>
    <submittedName>
        <fullName evidence="12">Porin</fullName>
    </submittedName>
</protein>
<organism evidence="12 13">
    <name type="scientific">Cupriavidus malaysiensis</name>
    <dbReference type="NCBI Taxonomy" id="367825"/>
    <lineage>
        <taxon>Bacteria</taxon>
        <taxon>Pseudomonadati</taxon>
        <taxon>Pseudomonadota</taxon>
        <taxon>Betaproteobacteria</taxon>
        <taxon>Burkholderiales</taxon>
        <taxon>Burkholderiaceae</taxon>
        <taxon>Cupriavidus</taxon>
    </lineage>
</organism>
<comment type="subunit">
    <text evidence="2">Homotrimer.</text>
</comment>
<keyword evidence="7" id="KW-0406">Ion transport</keyword>
<evidence type="ECO:0000313" key="12">
    <source>
        <dbReference type="EMBL" id="AOZ10682.1"/>
    </source>
</evidence>
<dbReference type="InterPro" id="IPR050298">
    <property type="entry name" value="Gram-neg_bact_OMP"/>
</dbReference>
<proteinExistence type="predicted"/>
<name>A0ABM6FFI3_9BURK</name>
<evidence type="ECO:0000256" key="9">
    <source>
        <dbReference type="ARBA" id="ARBA00023136"/>
    </source>
</evidence>
<dbReference type="EMBL" id="CP017755">
    <property type="protein sequence ID" value="AOZ10682.1"/>
    <property type="molecule type" value="Genomic_DNA"/>
</dbReference>
<dbReference type="Gene3D" id="2.40.160.10">
    <property type="entry name" value="Porin"/>
    <property type="match status" value="1"/>
</dbReference>
<comment type="subcellular location">
    <subcellularLocation>
        <location evidence="1">Cell outer membrane</location>
        <topology evidence="1">Multi-pass membrane protein</topology>
    </subcellularLocation>
</comment>
<dbReference type="InterPro" id="IPR002299">
    <property type="entry name" value="Porin_Neis"/>
</dbReference>
<keyword evidence="9" id="KW-0472">Membrane</keyword>
<dbReference type="PANTHER" id="PTHR34501:SF9">
    <property type="entry name" value="MAJOR OUTER MEMBRANE PROTEIN P.IA"/>
    <property type="match status" value="1"/>
</dbReference>